<evidence type="ECO:0008006" key="3">
    <source>
        <dbReference type="Google" id="ProtNLM"/>
    </source>
</evidence>
<protein>
    <recommendedName>
        <fullName evidence="3">Twin-arginine translocation pathway signal protein</fullName>
    </recommendedName>
</protein>
<keyword evidence="2" id="KW-1185">Reference proteome</keyword>
<dbReference type="RefSeq" id="WP_307023297.1">
    <property type="nucleotide sequence ID" value="NZ_JAUSUI010000013.1"/>
</dbReference>
<evidence type="ECO:0000313" key="1">
    <source>
        <dbReference type="EMBL" id="MDQ0305340.1"/>
    </source>
</evidence>
<dbReference type="Proteomes" id="UP001224682">
    <property type="component" value="Unassembled WGS sequence"/>
</dbReference>
<reference evidence="1 2" key="1">
    <citation type="submission" date="2023-07" db="EMBL/GenBank/DDBJ databases">
        <title>Genomic Encyclopedia of Type Strains, Phase IV (KMG-IV): sequencing the most valuable type-strain genomes for metagenomic binning, comparative biology and taxonomic classification.</title>
        <authorList>
            <person name="Goeker M."/>
        </authorList>
    </citation>
    <scope>NUCLEOTIDE SEQUENCE [LARGE SCALE GENOMIC DNA]</scope>
    <source>
        <strain evidence="1 2">DSM 2457</strain>
    </source>
</reference>
<comment type="caution">
    <text evidence="1">The sequence shown here is derived from an EMBL/GenBank/DDBJ whole genome shotgun (WGS) entry which is preliminary data.</text>
</comment>
<accession>A0ABU0BHN5</accession>
<gene>
    <name evidence="1" type="ORF">J2S75_004392</name>
</gene>
<sequence>MADIDNTTPNGVSTTRRGFFGHAAGAYLAAGAVSLALEKGVYDPEAALRRAAEEIRKAMKAIGSESYMIMVREEQSGQAVAKHFDRNGKKHWLIELA</sequence>
<proteinExistence type="predicted"/>
<name>A0ABU0BHN5_9HYPH</name>
<organism evidence="1 2">
    <name type="scientific">Ancylobacter polymorphus</name>
    <dbReference type="NCBI Taxonomy" id="223390"/>
    <lineage>
        <taxon>Bacteria</taxon>
        <taxon>Pseudomonadati</taxon>
        <taxon>Pseudomonadota</taxon>
        <taxon>Alphaproteobacteria</taxon>
        <taxon>Hyphomicrobiales</taxon>
        <taxon>Xanthobacteraceae</taxon>
        <taxon>Ancylobacter</taxon>
    </lineage>
</organism>
<evidence type="ECO:0000313" key="2">
    <source>
        <dbReference type="Proteomes" id="UP001224682"/>
    </source>
</evidence>
<dbReference type="EMBL" id="JAUSUI010000013">
    <property type="protein sequence ID" value="MDQ0305340.1"/>
    <property type="molecule type" value="Genomic_DNA"/>
</dbReference>